<proteinExistence type="predicted"/>
<sequence>MGYSAAKRIRAMQPPGPFVLYGRCYDDVSTSSAVPGARDRTQYPLDVRSSAAYSPGSDPGVPLSQGTRRTDVMGERTVQHDRPNQAGGRR</sequence>
<dbReference type="EMBL" id="DS999644">
    <property type="protein sequence ID" value="EFE75698.2"/>
    <property type="molecule type" value="Genomic_DNA"/>
</dbReference>
<accession>D6APK2</accession>
<organism evidence="2 3">
    <name type="scientific">Streptomyces filamentosus NRRL 15998</name>
    <dbReference type="NCBI Taxonomy" id="457431"/>
    <lineage>
        <taxon>Bacteria</taxon>
        <taxon>Bacillati</taxon>
        <taxon>Actinomycetota</taxon>
        <taxon>Actinomycetes</taxon>
        <taxon>Kitasatosporales</taxon>
        <taxon>Streptomycetaceae</taxon>
        <taxon>Streptomyces</taxon>
    </lineage>
</organism>
<reference evidence="3" key="1">
    <citation type="submission" date="2008-10" db="EMBL/GenBank/DDBJ databases">
        <authorList>
            <person name="Molnar K."/>
        </authorList>
    </citation>
    <scope>NUCLEOTIDE SEQUENCE [LARGE SCALE GENOMIC DNA]</scope>
    <source>
        <strain evidence="3">NRRL 15998</strain>
    </source>
</reference>
<dbReference type="Proteomes" id="UP000003986">
    <property type="component" value="Unassembled WGS sequence"/>
</dbReference>
<feature type="region of interest" description="Disordered" evidence="1">
    <location>
        <begin position="49"/>
        <end position="90"/>
    </location>
</feature>
<protein>
    <submittedName>
        <fullName evidence="2">Predicted protein</fullName>
    </submittedName>
</protein>
<name>D6APK2_STRFL</name>
<evidence type="ECO:0000256" key="1">
    <source>
        <dbReference type="SAM" id="MobiDB-lite"/>
    </source>
</evidence>
<reference evidence="3" key="2">
    <citation type="submission" date="2008-12" db="EMBL/GenBank/DDBJ databases">
        <title>Annotation of Streptomyces roseosporus strain NRRL 15998.</title>
        <authorList>
            <consortium name="The Broad Institute Genome Sequencing Platform"/>
            <consortium name="Broad Institute Microbial Sequencing Center"/>
            <person name="Fischbach M."/>
            <person name="Ward D."/>
            <person name="Young S."/>
            <person name="Kodira C.D."/>
            <person name="Zeng Q."/>
            <person name="Koehrsen M."/>
            <person name="Godfrey P."/>
            <person name="Alvarado L."/>
            <person name="Berlin A.M."/>
            <person name="Borenstein D."/>
            <person name="Chen Z."/>
            <person name="Engels R."/>
            <person name="Freedman E."/>
            <person name="Gellesch M."/>
            <person name="Goldberg J."/>
            <person name="Griggs A."/>
            <person name="Gujja S."/>
            <person name="Heiman D.I."/>
            <person name="Hepburn T.A."/>
            <person name="Howarth C."/>
            <person name="Jen D."/>
            <person name="Larson L."/>
            <person name="Lewis B."/>
            <person name="Mehta T."/>
            <person name="Park D."/>
            <person name="Pearson M."/>
            <person name="Roberts A."/>
            <person name="Saif S."/>
            <person name="Shea T.D."/>
            <person name="Shenoy N."/>
            <person name="Sisk P."/>
            <person name="Stolte C."/>
            <person name="Sykes S.N."/>
            <person name="Walk T."/>
            <person name="White J."/>
            <person name="Yandava C."/>
            <person name="Straight P."/>
            <person name="Clardy J."/>
            <person name="Hung D."/>
            <person name="Kolter R."/>
            <person name="Mekalanos J."/>
            <person name="Walker S."/>
            <person name="Walsh C.T."/>
            <person name="Wieland B.L.C."/>
            <person name="Ilzarbe M."/>
            <person name="Galagan J."/>
            <person name="Nusbaum C."/>
            <person name="Birren B."/>
        </authorList>
    </citation>
    <scope>NUCLEOTIDE SEQUENCE [LARGE SCALE GENOMIC DNA]</scope>
    <source>
        <strain evidence="3">NRRL 15998</strain>
    </source>
</reference>
<feature type="compositionally biased region" description="Basic and acidic residues" evidence="1">
    <location>
        <begin position="68"/>
        <end position="83"/>
    </location>
</feature>
<dbReference type="AlphaFoldDB" id="D6APK2"/>
<evidence type="ECO:0000313" key="2">
    <source>
        <dbReference type="EMBL" id="EFE75698.2"/>
    </source>
</evidence>
<gene>
    <name evidence="2" type="ORF">SSGG_03065</name>
</gene>
<evidence type="ECO:0000313" key="3">
    <source>
        <dbReference type="Proteomes" id="UP000003986"/>
    </source>
</evidence>